<evidence type="ECO:0000313" key="3">
    <source>
        <dbReference type="EMBL" id="MFC0548038.1"/>
    </source>
</evidence>
<dbReference type="InterPro" id="IPR034660">
    <property type="entry name" value="DinB/YfiT-like"/>
</dbReference>
<comment type="caution">
    <text evidence="3">The sequence shown here is derived from an EMBL/GenBank/DDBJ whole genome shotgun (WGS) entry which is preliminary data.</text>
</comment>
<protein>
    <submittedName>
        <fullName evidence="3">DinB family protein</fullName>
    </submittedName>
</protein>
<gene>
    <name evidence="3" type="ORF">ACFFH7_41485</name>
</gene>
<keyword evidence="4" id="KW-1185">Reference proteome</keyword>
<dbReference type="InterPro" id="IPR024775">
    <property type="entry name" value="DinB-like"/>
</dbReference>
<dbReference type="Proteomes" id="UP001589810">
    <property type="component" value="Unassembled WGS sequence"/>
</dbReference>
<evidence type="ECO:0000313" key="4">
    <source>
        <dbReference type="Proteomes" id="UP001589810"/>
    </source>
</evidence>
<evidence type="ECO:0000259" key="2">
    <source>
        <dbReference type="Pfam" id="PF12867"/>
    </source>
</evidence>
<keyword evidence="1" id="KW-1133">Transmembrane helix</keyword>
<dbReference type="EMBL" id="JBHLUD010000015">
    <property type="protein sequence ID" value="MFC0548038.1"/>
    <property type="molecule type" value="Genomic_DNA"/>
</dbReference>
<accession>A0ABV6N682</accession>
<reference evidence="3 4" key="1">
    <citation type="submission" date="2024-09" db="EMBL/GenBank/DDBJ databases">
        <authorList>
            <person name="Sun Q."/>
            <person name="Mori K."/>
        </authorList>
    </citation>
    <scope>NUCLEOTIDE SEQUENCE [LARGE SCALE GENOMIC DNA]</scope>
    <source>
        <strain evidence="3 4">TBRC 1432</strain>
    </source>
</reference>
<dbReference type="Pfam" id="PF12867">
    <property type="entry name" value="DinB_2"/>
    <property type="match status" value="1"/>
</dbReference>
<keyword evidence="1" id="KW-0472">Membrane</keyword>
<proteinExistence type="predicted"/>
<feature type="domain" description="DinB-like" evidence="2">
    <location>
        <begin position="10"/>
        <end position="167"/>
    </location>
</feature>
<dbReference type="RefSeq" id="WP_273938123.1">
    <property type="nucleotide sequence ID" value="NZ_CP097263.1"/>
</dbReference>
<organism evidence="3 4">
    <name type="scientific">Kutzneria chonburiensis</name>
    <dbReference type="NCBI Taxonomy" id="1483604"/>
    <lineage>
        <taxon>Bacteria</taxon>
        <taxon>Bacillati</taxon>
        <taxon>Actinomycetota</taxon>
        <taxon>Actinomycetes</taxon>
        <taxon>Pseudonocardiales</taxon>
        <taxon>Pseudonocardiaceae</taxon>
        <taxon>Kutzneria</taxon>
    </lineage>
</organism>
<keyword evidence="1" id="KW-0812">Transmembrane</keyword>
<evidence type="ECO:0000256" key="1">
    <source>
        <dbReference type="SAM" id="Phobius"/>
    </source>
</evidence>
<name>A0ABV6N682_9PSEU</name>
<dbReference type="Gene3D" id="1.20.120.450">
    <property type="entry name" value="dinb family like domain"/>
    <property type="match status" value="1"/>
</dbReference>
<feature type="transmembrane region" description="Helical" evidence="1">
    <location>
        <begin position="43"/>
        <end position="64"/>
    </location>
</feature>
<dbReference type="SUPFAM" id="SSF109854">
    <property type="entry name" value="DinB/YfiT-like putative metalloenzymes"/>
    <property type="match status" value="1"/>
</dbReference>
<sequence length="181" mass="20803">MDRQAVHQEMERARATFHELLDSASARDLRRRSAGTLWSNKQLLFHMLLGYLIVRALRNLVVLFSRLPEPVGRSFARLLNAVTVPFDVVNFAGAWLAGTILPRRLLAGLFDRVIAALHRRLDHESDATLARRMAYPTRWDPFFREVMTLAQVYHFPTQHFDFHRAQLTLSRQGRGGGEQGL</sequence>